<evidence type="ECO:0000313" key="2">
    <source>
        <dbReference type="EMBL" id="MFC4619454.1"/>
    </source>
</evidence>
<evidence type="ECO:0000313" key="3">
    <source>
        <dbReference type="Proteomes" id="UP001596022"/>
    </source>
</evidence>
<dbReference type="EMBL" id="JBHSFW010000008">
    <property type="protein sequence ID" value="MFC4619454.1"/>
    <property type="molecule type" value="Genomic_DNA"/>
</dbReference>
<keyword evidence="3" id="KW-1185">Reference proteome</keyword>
<keyword evidence="1" id="KW-0732">Signal</keyword>
<name>A0ABV9GMJ4_9BACL</name>
<feature type="signal peptide" evidence="1">
    <location>
        <begin position="1"/>
        <end position="21"/>
    </location>
</feature>
<accession>A0ABV9GMJ4</accession>
<dbReference type="Proteomes" id="UP001596022">
    <property type="component" value="Unassembled WGS sequence"/>
</dbReference>
<sequence length="182" mass="20489">MKRIAWLLTFSLAIAFGGISAAEAQELSSHKLSSNTVQAKDNVPPCNKFLMKKAKRLGINPEGMSNKELNKAVNKAHKKMLKKRAKALGINPSGKSEFELHMAIHEKMMNNPSHLNKMANKLGISTEGKSKEKLKAEVKKKFKAKHHKHLVKWAKKLDIKTKGKSDMALHKEIKMKLKEKCE</sequence>
<evidence type="ECO:0000256" key="1">
    <source>
        <dbReference type="SAM" id="SignalP"/>
    </source>
</evidence>
<evidence type="ECO:0008006" key="4">
    <source>
        <dbReference type="Google" id="ProtNLM"/>
    </source>
</evidence>
<comment type="caution">
    <text evidence="2">The sequence shown here is derived from an EMBL/GenBank/DDBJ whole genome shotgun (WGS) entry which is preliminary data.</text>
</comment>
<reference evidence="3" key="1">
    <citation type="journal article" date="2019" name="Int. J. Syst. Evol. Microbiol.">
        <title>The Global Catalogue of Microorganisms (GCM) 10K type strain sequencing project: providing services to taxonomists for standard genome sequencing and annotation.</title>
        <authorList>
            <consortium name="The Broad Institute Genomics Platform"/>
            <consortium name="The Broad Institute Genome Sequencing Center for Infectious Disease"/>
            <person name="Wu L."/>
            <person name="Ma J."/>
        </authorList>
    </citation>
    <scope>NUCLEOTIDE SEQUENCE [LARGE SCALE GENOMIC DNA]</scope>
    <source>
        <strain evidence="3">CGMCC 1.16306</strain>
    </source>
</reference>
<dbReference type="RefSeq" id="WP_376846547.1">
    <property type="nucleotide sequence ID" value="NZ_JBHSFW010000008.1"/>
</dbReference>
<feature type="chain" id="PRO_5047500303" description="DUF4142 domain-containing protein" evidence="1">
    <location>
        <begin position="22"/>
        <end position="182"/>
    </location>
</feature>
<gene>
    <name evidence="2" type="ORF">ACFO4N_12100</name>
</gene>
<protein>
    <recommendedName>
        <fullName evidence="4">DUF4142 domain-containing protein</fullName>
    </recommendedName>
</protein>
<organism evidence="2 3">
    <name type="scientific">Camelliibacillus cellulosilyticus</name>
    <dbReference type="NCBI Taxonomy" id="2174486"/>
    <lineage>
        <taxon>Bacteria</taxon>
        <taxon>Bacillati</taxon>
        <taxon>Bacillota</taxon>
        <taxon>Bacilli</taxon>
        <taxon>Bacillales</taxon>
        <taxon>Sporolactobacillaceae</taxon>
        <taxon>Camelliibacillus</taxon>
    </lineage>
</organism>
<proteinExistence type="predicted"/>